<dbReference type="Proteomes" id="UP000316213">
    <property type="component" value="Unassembled WGS sequence"/>
</dbReference>
<protein>
    <submittedName>
        <fullName evidence="1">Uncharacterized protein</fullName>
    </submittedName>
</protein>
<keyword evidence="2" id="KW-1185">Reference proteome</keyword>
<comment type="caution">
    <text evidence="1">The sequence shown here is derived from an EMBL/GenBank/DDBJ whole genome shotgun (WGS) entry which is preliminary data.</text>
</comment>
<dbReference type="AlphaFoldDB" id="A0A5C6ARQ7"/>
<name>A0A5C6ARQ7_9BACT</name>
<organism evidence="1 2">
    <name type="scientific">Neorhodopirellula pilleata</name>
    <dbReference type="NCBI Taxonomy" id="2714738"/>
    <lineage>
        <taxon>Bacteria</taxon>
        <taxon>Pseudomonadati</taxon>
        <taxon>Planctomycetota</taxon>
        <taxon>Planctomycetia</taxon>
        <taxon>Pirellulales</taxon>
        <taxon>Pirellulaceae</taxon>
        <taxon>Neorhodopirellula</taxon>
    </lineage>
</organism>
<accession>A0A5C6ARQ7</accession>
<reference evidence="1 2" key="1">
    <citation type="submission" date="2019-02" db="EMBL/GenBank/DDBJ databases">
        <title>Deep-cultivation of Planctomycetes and their phenomic and genomic characterization uncovers novel biology.</title>
        <authorList>
            <person name="Wiegand S."/>
            <person name="Jogler M."/>
            <person name="Boedeker C."/>
            <person name="Pinto D."/>
            <person name="Vollmers J."/>
            <person name="Rivas-Marin E."/>
            <person name="Kohn T."/>
            <person name="Peeters S.H."/>
            <person name="Heuer A."/>
            <person name="Rast P."/>
            <person name="Oberbeckmann S."/>
            <person name="Bunk B."/>
            <person name="Jeske O."/>
            <person name="Meyerdierks A."/>
            <person name="Storesund J.E."/>
            <person name="Kallscheuer N."/>
            <person name="Luecker S."/>
            <person name="Lage O.M."/>
            <person name="Pohl T."/>
            <person name="Merkel B.J."/>
            <person name="Hornburger P."/>
            <person name="Mueller R.-W."/>
            <person name="Bruemmer F."/>
            <person name="Labrenz M."/>
            <person name="Spormann A.M."/>
            <person name="Op Den Camp H."/>
            <person name="Overmann J."/>
            <person name="Amann R."/>
            <person name="Jetten M.S.M."/>
            <person name="Mascher T."/>
            <person name="Medema M.H."/>
            <person name="Devos D.P."/>
            <person name="Kaster A.-K."/>
            <person name="Ovreas L."/>
            <person name="Rohde M."/>
            <person name="Galperin M.Y."/>
            <person name="Jogler C."/>
        </authorList>
    </citation>
    <scope>NUCLEOTIDE SEQUENCE [LARGE SCALE GENOMIC DNA]</scope>
    <source>
        <strain evidence="1 2">Pla100</strain>
    </source>
</reference>
<sequence>MPIEVMVRLARRETIDPHKVVIAHVCTLSIA</sequence>
<proteinExistence type="predicted"/>
<dbReference type="EMBL" id="SJPM01000002">
    <property type="protein sequence ID" value="TWU01642.1"/>
    <property type="molecule type" value="Genomic_DNA"/>
</dbReference>
<evidence type="ECO:0000313" key="1">
    <source>
        <dbReference type="EMBL" id="TWU01642.1"/>
    </source>
</evidence>
<evidence type="ECO:0000313" key="2">
    <source>
        <dbReference type="Proteomes" id="UP000316213"/>
    </source>
</evidence>
<gene>
    <name evidence="1" type="ORF">Pla100_13770</name>
</gene>